<proteinExistence type="predicted"/>
<sequence length="108" mass="12420">MFVRMEVNDILLNSPLILNRRSAEQMGAALGQFSAHRQWKIISTSRFRSLEVLNKVATPPNTSLHFGSCCEIRRWHTNLRTLYILGRSPSSRYFQTITSATHFDGRLP</sequence>
<protein>
    <submittedName>
        <fullName evidence="1">Uncharacterized protein</fullName>
    </submittedName>
</protein>
<dbReference type="AlphaFoldDB" id="A0A7S3V8A2"/>
<evidence type="ECO:0000313" key="1">
    <source>
        <dbReference type="EMBL" id="CAE0463396.1"/>
    </source>
</evidence>
<accession>A0A7S3V8A2</accession>
<dbReference type="EMBL" id="HBIO01010627">
    <property type="protein sequence ID" value="CAE0463396.1"/>
    <property type="molecule type" value="Transcribed_RNA"/>
</dbReference>
<name>A0A7S3V8A2_9STRA</name>
<reference evidence="1" key="1">
    <citation type="submission" date="2021-01" db="EMBL/GenBank/DDBJ databases">
        <authorList>
            <person name="Corre E."/>
            <person name="Pelletier E."/>
            <person name="Niang G."/>
            <person name="Scheremetjew M."/>
            <person name="Finn R."/>
            <person name="Kale V."/>
            <person name="Holt S."/>
            <person name="Cochrane G."/>
            <person name="Meng A."/>
            <person name="Brown T."/>
            <person name="Cohen L."/>
        </authorList>
    </citation>
    <scope>NUCLEOTIDE SEQUENCE</scope>
    <source>
        <strain evidence="1">MM31A-1</strain>
    </source>
</reference>
<gene>
    <name evidence="1" type="ORF">CDEB00056_LOCUS8237</name>
</gene>
<organism evidence="1">
    <name type="scientific">Chaetoceros debilis</name>
    <dbReference type="NCBI Taxonomy" id="122233"/>
    <lineage>
        <taxon>Eukaryota</taxon>
        <taxon>Sar</taxon>
        <taxon>Stramenopiles</taxon>
        <taxon>Ochrophyta</taxon>
        <taxon>Bacillariophyta</taxon>
        <taxon>Coscinodiscophyceae</taxon>
        <taxon>Chaetocerotophycidae</taxon>
        <taxon>Chaetocerotales</taxon>
        <taxon>Chaetocerotaceae</taxon>
        <taxon>Chaetoceros</taxon>
    </lineage>
</organism>